<dbReference type="InterPro" id="IPR036388">
    <property type="entry name" value="WH-like_DNA-bd_sf"/>
</dbReference>
<gene>
    <name evidence="5" type="ORF">QVZ41_00590</name>
</gene>
<dbReference type="EMBL" id="JAUMIT010000001">
    <property type="protein sequence ID" value="MDO3693344.1"/>
    <property type="molecule type" value="Genomic_DNA"/>
</dbReference>
<evidence type="ECO:0000313" key="5">
    <source>
        <dbReference type="EMBL" id="MDO3693344.1"/>
    </source>
</evidence>
<dbReference type="InterPro" id="IPR036390">
    <property type="entry name" value="WH_DNA-bd_sf"/>
</dbReference>
<keyword evidence="3" id="KW-0804">Transcription</keyword>
<dbReference type="Gene3D" id="1.10.10.10">
    <property type="entry name" value="Winged helix-like DNA-binding domain superfamily/Winged helix DNA-binding domain"/>
    <property type="match status" value="1"/>
</dbReference>
<evidence type="ECO:0000313" key="6">
    <source>
        <dbReference type="Proteomes" id="UP001168642"/>
    </source>
</evidence>
<keyword evidence="1" id="KW-0805">Transcription regulation</keyword>
<keyword evidence="2" id="KW-0238">DNA-binding</keyword>
<proteinExistence type="predicted"/>
<dbReference type="InterPro" id="IPR002577">
    <property type="entry name" value="HTH_HxlR"/>
</dbReference>
<dbReference type="Pfam" id="PF01638">
    <property type="entry name" value="HxlR"/>
    <property type="match status" value="1"/>
</dbReference>
<dbReference type="SUPFAM" id="SSF46785">
    <property type="entry name" value="Winged helix' DNA-binding domain"/>
    <property type="match status" value="1"/>
</dbReference>
<evidence type="ECO:0000259" key="4">
    <source>
        <dbReference type="PROSITE" id="PS51118"/>
    </source>
</evidence>
<dbReference type="PANTHER" id="PTHR33204">
    <property type="entry name" value="TRANSCRIPTIONAL REGULATOR, MARR FAMILY"/>
    <property type="match status" value="1"/>
</dbReference>
<evidence type="ECO:0000256" key="1">
    <source>
        <dbReference type="ARBA" id="ARBA00023015"/>
    </source>
</evidence>
<keyword evidence="6" id="KW-1185">Reference proteome</keyword>
<reference evidence="5" key="1">
    <citation type="submission" date="2023-07" db="EMBL/GenBank/DDBJ databases">
        <title>Wenyingzhuangia sp. chi5 genome sequencing and assembly.</title>
        <authorList>
            <person name="Park S."/>
        </authorList>
    </citation>
    <scope>NUCLEOTIDE SEQUENCE</scope>
    <source>
        <strain evidence="5">Chi5</strain>
    </source>
</reference>
<dbReference type="PROSITE" id="PS51118">
    <property type="entry name" value="HTH_HXLR"/>
    <property type="match status" value="1"/>
</dbReference>
<comment type="caution">
    <text evidence="5">The sequence shown here is derived from an EMBL/GenBank/DDBJ whole genome shotgun (WGS) entry which is preliminary data.</text>
</comment>
<dbReference type="RefSeq" id="WP_302882616.1">
    <property type="nucleotide sequence ID" value="NZ_JAUMIT010000001.1"/>
</dbReference>
<dbReference type="Proteomes" id="UP001168642">
    <property type="component" value="Unassembled WGS sequence"/>
</dbReference>
<protein>
    <submittedName>
        <fullName evidence="5">Helix-turn-helix domain-containing protein</fullName>
    </submittedName>
</protein>
<name>A0ABT8VMY7_9FLAO</name>
<evidence type="ECO:0000256" key="3">
    <source>
        <dbReference type="ARBA" id="ARBA00023163"/>
    </source>
</evidence>
<dbReference type="PANTHER" id="PTHR33204:SF39">
    <property type="entry name" value="TRANSCRIPTIONAL REGULATORY PROTEIN"/>
    <property type="match status" value="1"/>
</dbReference>
<accession>A0ABT8VMY7</accession>
<organism evidence="5 6">
    <name type="scientific">Wenyingzhuangia gilva</name>
    <dbReference type="NCBI Taxonomy" id="3057677"/>
    <lineage>
        <taxon>Bacteria</taxon>
        <taxon>Pseudomonadati</taxon>
        <taxon>Bacteroidota</taxon>
        <taxon>Flavobacteriia</taxon>
        <taxon>Flavobacteriales</taxon>
        <taxon>Flavobacteriaceae</taxon>
        <taxon>Wenyingzhuangia</taxon>
    </lineage>
</organism>
<sequence length="124" mass="14146">MSKNNLEKYLDADNCPVRNVLDRIGDKWSVLVILLLGDADTLRFNEIHKYIGTISQKMLTVTLKKLEADDLIHREIYPQIPPKVEYNLTERGKSLLPNLKNLVSWANEHMVEIKSARATALTSS</sequence>
<feature type="domain" description="HTH hxlR-type" evidence="4">
    <location>
        <begin position="15"/>
        <end position="114"/>
    </location>
</feature>
<evidence type="ECO:0000256" key="2">
    <source>
        <dbReference type="ARBA" id="ARBA00023125"/>
    </source>
</evidence>